<dbReference type="InterPro" id="IPR004556">
    <property type="entry name" value="HemK-like"/>
</dbReference>
<accession>A0A347UGZ9</accession>
<dbReference type="SUPFAM" id="SSF53335">
    <property type="entry name" value="S-adenosyl-L-methionine-dependent methyltransferases"/>
    <property type="match status" value="1"/>
</dbReference>
<dbReference type="KEGG" id="pamo:BAR1_09410"/>
<dbReference type="InterPro" id="IPR029063">
    <property type="entry name" value="SAM-dependent_MTases_sf"/>
</dbReference>
<evidence type="ECO:0000256" key="2">
    <source>
        <dbReference type="ARBA" id="ARBA00022679"/>
    </source>
</evidence>
<evidence type="ECO:0000256" key="5">
    <source>
        <dbReference type="HAMAP-Rule" id="MF_02126"/>
    </source>
</evidence>
<dbReference type="NCBIfam" id="TIGR00536">
    <property type="entry name" value="hemK_fam"/>
    <property type="match status" value="1"/>
</dbReference>
<dbReference type="CDD" id="cd02440">
    <property type="entry name" value="AdoMet_MTases"/>
    <property type="match status" value="1"/>
</dbReference>
<keyword evidence="3 5" id="KW-0949">S-adenosyl-L-methionine</keyword>
<feature type="binding site" evidence="5">
    <location>
        <position position="182"/>
    </location>
    <ligand>
        <name>S-adenosyl-L-methionine</name>
        <dbReference type="ChEBI" id="CHEBI:59789"/>
    </ligand>
</feature>
<dbReference type="EC" id="2.1.1.297" evidence="5"/>
<feature type="binding site" evidence="5">
    <location>
        <position position="168"/>
    </location>
    <ligand>
        <name>S-adenosyl-L-methionine</name>
        <dbReference type="ChEBI" id="CHEBI:59789"/>
    </ligand>
</feature>
<evidence type="ECO:0000256" key="3">
    <source>
        <dbReference type="ARBA" id="ARBA00022691"/>
    </source>
</evidence>
<dbReference type="GO" id="GO:0003676">
    <property type="term" value="F:nucleic acid binding"/>
    <property type="evidence" value="ECO:0007669"/>
    <property type="project" value="InterPro"/>
</dbReference>
<evidence type="ECO:0000256" key="1">
    <source>
        <dbReference type="ARBA" id="ARBA00022603"/>
    </source>
</evidence>
<dbReference type="InterPro" id="IPR040758">
    <property type="entry name" value="PrmC_N"/>
</dbReference>
<feature type="domain" description="Methyltransferase small" evidence="6">
    <location>
        <begin position="96"/>
        <end position="188"/>
    </location>
</feature>
<dbReference type="Gene3D" id="3.40.50.150">
    <property type="entry name" value="Vaccinia Virus protein VP39"/>
    <property type="match status" value="1"/>
</dbReference>
<dbReference type="Proteomes" id="UP000261704">
    <property type="component" value="Chromosome"/>
</dbReference>
<dbReference type="NCBIfam" id="TIGR03534">
    <property type="entry name" value="RF_mod_PrmC"/>
    <property type="match status" value="1"/>
</dbReference>
<dbReference type="PROSITE" id="PS00092">
    <property type="entry name" value="N6_MTASE"/>
    <property type="match status" value="1"/>
</dbReference>
<dbReference type="InterPro" id="IPR007848">
    <property type="entry name" value="Small_mtfrase_dom"/>
</dbReference>
<evidence type="ECO:0000313" key="9">
    <source>
        <dbReference type="Proteomes" id="UP000261704"/>
    </source>
</evidence>
<proteinExistence type="inferred from homology"/>
<dbReference type="InterPro" id="IPR002052">
    <property type="entry name" value="DNA_methylase_N6_adenine_CS"/>
</dbReference>
<evidence type="ECO:0000256" key="4">
    <source>
        <dbReference type="ARBA" id="ARBA00048391"/>
    </source>
</evidence>
<evidence type="ECO:0000313" key="8">
    <source>
        <dbReference type="EMBL" id="AXX98127.1"/>
    </source>
</evidence>
<feature type="binding site" evidence="5">
    <location>
        <position position="139"/>
    </location>
    <ligand>
        <name>S-adenosyl-L-methionine</name>
        <dbReference type="ChEBI" id="CHEBI:59789"/>
    </ligand>
</feature>
<feature type="binding site" evidence="5">
    <location>
        <begin position="116"/>
        <end position="120"/>
    </location>
    <ligand>
        <name>S-adenosyl-L-methionine</name>
        <dbReference type="ChEBI" id="CHEBI:59789"/>
    </ligand>
</feature>
<keyword evidence="2 5" id="KW-0808">Transferase</keyword>
<dbReference type="Pfam" id="PF05175">
    <property type="entry name" value="MTS"/>
    <property type="match status" value="1"/>
</dbReference>
<name>A0A347UGZ9_9RHOB</name>
<dbReference type="OrthoDB" id="9800643at2"/>
<organism evidence="8 9">
    <name type="scientific">Profundibacter amoris</name>
    <dbReference type="NCBI Taxonomy" id="2171755"/>
    <lineage>
        <taxon>Bacteria</taxon>
        <taxon>Pseudomonadati</taxon>
        <taxon>Pseudomonadota</taxon>
        <taxon>Alphaproteobacteria</taxon>
        <taxon>Rhodobacterales</taxon>
        <taxon>Paracoccaceae</taxon>
        <taxon>Profundibacter</taxon>
    </lineage>
</organism>
<feature type="binding site" evidence="5">
    <location>
        <begin position="182"/>
        <end position="185"/>
    </location>
    <ligand>
        <name>substrate</name>
    </ligand>
</feature>
<protein>
    <recommendedName>
        <fullName evidence="5">Release factor glutamine methyltransferase</fullName>
        <shortName evidence="5">RF MTase</shortName>
        <ecNumber evidence="5">2.1.1.297</ecNumber>
    </recommendedName>
    <alternativeName>
        <fullName evidence="5">N5-glutamine methyltransferase PrmC</fullName>
    </alternativeName>
    <alternativeName>
        <fullName evidence="5">Protein-(glutamine-N5) MTase PrmC</fullName>
    </alternativeName>
    <alternativeName>
        <fullName evidence="5">Protein-glutamine N-methyltransferase PrmC</fullName>
    </alternativeName>
</protein>
<dbReference type="EMBL" id="CP032125">
    <property type="protein sequence ID" value="AXX98127.1"/>
    <property type="molecule type" value="Genomic_DNA"/>
</dbReference>
<feature type="domain" description="Release factor glutamine methyltransferase N-terminal" evidence="7">
    <location>
        <begin position="5"/>
        <end position="75"/>
    </location>
</feature>
<dbReference type="InterPro" id="IPR050320">
    <property type="entry name" value="N5-glutamine_MTase"/>
</dbReference>
<reference evidence="8 9" key="1">
    <citation type="submission" date="2018-09" db="EMBL/GenBank/DDBJ databases">
        <title>Profundibacter amoris BAR1 gen. nov., sp. nov., a new member of the Roseobacter clade isolated at Lokis Castle Vent Field on the Arctic Mid-Oceanic Ridge.</title>
        <authorList>
            <person name="Le Moine Bauer S."/>
            <person name="Sjoeberg A.G."/>
            <person name="L'Haridon S."/>
            <person name="Stokke R."/>
            <person name="Roalkvam I."/>
            <person name="Steen I.H."/>
            <person name="Dahle H."/>
        </authorList>
    </citation>
    <scope>NUCLEOTIDE SEQUENCE [LARGE SCALE GENOMIC DNA]</scope>
    <source>
        <strain evidence="8 9">BAR1</strain>
    </source>
</reference>
<keyword evidence="1 5" id="KW-0489">Methyltransferase</keyword>
<sequence length="276" mass="29490">MTVNEALTAAIQALRAADVPDAANDARILMAHALGIDRGRLTLVLPDEVGNDVMIRFSMAIDERCARKPVSHIIGTREFFSRDFIVTADVLDPRPETELLVETALAAPFETVLDLGTGSGCILLSLLAENGSATGQGSDTSPAALNIAEQNATRLGLEKRTSFIRSDWFDNIDGRFDLIVSNPPYIAADEMPALSPEVRNWEPLIALTPGGDGLDAYRVITANAAQHLNPQGRLLVEIGPTQAGAVSSLFEDAGFDGITTLQDIDGRDRVVIGVLT</sequence>
<dbReference type="GO" id="GO:0032259">
    <property type="term" value="P:methylation"/>
    <property type="evidence" value="ECO:0007669"/>
    <property type="project" value="UniProtKB-KW"/>
</dbReference>
<gene>
    <name evidence="5 8" type="primary">prmC</name>
    <name evidence="8" type="ORF">BAR1_09410</name>
</gene>
<dbReference type="RefSeq" id="WP_118942783.1">
    <property type="nucleotide sequence ID" value="NZ_CP032125.1"/>
</dbReference>
<dbReference type="AlphaFoldDB" id="A0A347UGZ9"/>
<evidence type="ECO:0000259" key="6">
    <source>
        <dbReference type="Pfam" id="PF05175"/>
    </source>
</evidence>
<dbReference type="PANTHER" id="PTHR18895:SF74">
    <property type="entry name" value="MTRF1L RELEASE FACTOR GLUTAMINE METHYLTRANSFERASE"/>
    <property type="match status" value="1"/>
</dbReference>
<dbReference type="InterPro" id="IPR019874">
    <property type="entry name" value="RF_methyltr_PrmC"/>
</dbReference>
<dbReference type="GO" id="GO:0102559">
    <property type="term" value="F:peptide chain release factor N(5)-glutamine methyltransferase activity"/>
    <property type="evidence" value="ECO:0007669"/>
    <property type="project" value="UniProtKB-EC"/>
</dbReference>
<comment type="function">
    <text evidence="5">Methylates the class 1 translation termination release factors RF1/PrfA and RF2/PrfB on the glutamine residue of the universally conserved GGQ motif.</text>
</comment>
<keyword evidence="9" id="KW-1185">Reference proteome</keyword>
<dbReference type="Pfam" id="PF17827">
    <property type="entry name" value="PrmC_N"/>
    <property type="match status" value="1"/>
</dbReference>
<comment type="catalytic activity">
    <reaction evidence="4 5">
        <text>L-glutaminyl-[peptide chain release factor] + S-adenosyl-L-methionine = N(5)-methyl-L-glutaminyl-[peptide chain release factor] + S-adenosyl-L-homocysteine + H(+)</text>
        <dbReference type="Rhea" id="RHEA:42896"/>
        <dbReference type="Rhea" id="RHEA-COMP:10271"/>
        <dbReference type="Rhea" id="RHEA-COMP:10272"/>
        <dbReference type="ChEBI" id="CHEBI:15378"/>
        <dbReference type="ChEBI" id="CHEBI:30011"/>
        <dbReference type="ChEBI" id="CHEBI:57856"/>
        <dbReference type="ChEBI" id="CHEBI:59789"/>
        <dbReference type="ChEBI" id="CHEBI:61891"/>
        <dbReference type="EC" id="2.1.1.297"/>
    </reaction>
</comment>
<comment type="similarity">
    <text evidence="5">Belongs to the protein N5-glutamine methyltransferase family. PrmC subfamily.</text>
</comment>
<dbReference type="PANTHER" id="PTHR18895">
    <property type="entry name" value="HEMK METHYLTRANSFERASE"/>
    <property type="match status" value="1"/>
</dbReference>
<dbReference type="HAMAP" id="MF_02126">
    <property type="entry name" value="RF_methyltr_PrmC"/>
    <property type="match status" value="1"/>
</dbReference>
<dbReference type="Gene3D" id="1.10.8.10">
    <property type="entry name" value="DNA helicase RuvA subunit, C-terminal domain"/>
    <property type="match status" value="1"/>
</dbReference>
<evidence type="ECO:0000259" key="7">
    <source>
        <dbReference type="Pfam" id="PF17827"/>
    </source>
</evidence>